<evidence type="ECO:0000313" key="2">
    <source>
        <dbReference type="EMBL" id="CBF80688.1"/>
    </source>
</evidence>
<dbReference type="OrthoDB" id="413361at2759"/>
<dbReference type="RefSeq" id="XP_050468108.1">
    <property type="nucleotide sequence ID" value="XM_050612160.1"/>
</dbReference>
<dbReference type="AlphaFoldDB" id="Q5AQF3"/>
<dbReference type="InParanoid" id="Q5AQF3"/>
<evidence type="ECO:0000313" key="3">
    <source>
        <dbReference type="Proteomes" id="UP000000560"/>
    </source>
</evidence>
<reference evidence="3" key="1">
    <citation type="journal article" date="2005" name="Nature">
        <title>Sequencing of Aspergillus nidulans and comparative analysis with A. fumigatus and A. oryzae.</title>
        <authorList>
            <person name="Galagan J.E."/>
            <person name="Calvo S.E."/>
            <person name="Cuomo C."/>
            <person name="Ma L.J."/>
            <person name="Wortman J.R."/>
            <person name="Batzoglou S."/>
            <person name="Lee S.I."/>
            <person name="Basturkmen M."/>
            <person name="Spevak C.C."/>
            <person name="Clutterbuck J."/>
            <person name="Kapitonov V."/>
            <person name="Jurka J."/>
            <person name="Scazzocchio C."/>
            <person name="Farman M."/>
            <person name="Butler J."/>
            <person name="Purcell S."/>
            <person name="Harris S."/>
            <person name="Braus G.H."/>
            <person name="Draht O."/>
            <person name="Busch S."/>
            <person name="D'Enfert C."/>
            <person name="Bouchier C."/>
            <person name="Goldman G.H."/>
            <person name="Bell-Pedersen D."/>
            <person name="Griffiths-Jones S."/>
            <person name="Doonan J.H."/>
            <person name="Yu J."/>
            <person name="Vienken K."/>
            <person name="Pain A."/>
            <person name="Freitag M."/>
            <person name="Selker E.U."/>
            <person name="Archer D.B."/>
            <person name="Penalva M.A."/>
            <person name="Oakley B.R."/>
            <person name="Momany M."/>
            <person name="Tanaka T."/>
            <person name="Kumagai T."/>
            <person name="Asai K."/>
            <person name="Machida M."/>
            <person name="Nierman W.C."/>
            <person name="Denning D.W."/>
            <person name="Caddick M."/>
            <person name="Hynes M."/>
            <person name="Paoletti M."/>
            <person name="Fischer R."/>
            <person name="Miller B."/>
            <person name="Dyer P."/>
            <person name="Sachs M.S."/>
            <person name="Osmani S.A."/>
            <person name="Birren B.W."/>
        </authorList>
    </citation>
    <scope>NUCLEOTIDE SEQUENCE [LARGE SCALE GENOMIC DNA]</scope>
    <source>
        <strain evidence="3">FGSC A4 / ATCC 38163 / CBS 112.46 / NRRL 194 / M139</strain>
    </source>
</reference>
<proteinExistence type="predicted"/>
<dbReference type="EMBL" id="BN001305">
    <property type="protein sequence ID" value="CBF80688.1"/>
    <property type="molecule type" value="Genomic_DNA"/>
</dbReference>
<dbReference type="InterPro" id="IPR057670">
    <property type="entry name" value="SH3_retrovirus"/>
</dbReference>
<evidence type="ECO:0000259" key="1">
    <source>
        <dbReference type="Pfam" id="PF25597"/>
    </source>
</evidence>
<dbReference type="GeneID" id="3684074"/>
<protein>
    <recommendedName>
        <fullName evidence="1">Retroviral polymerase SH3-like domain-containing protein</fullName>
    </recommendedName>
</protein>
<keyword evidence="3" id="KW-1185">Reference proteome</keyword>
<dbReference type="Pfam" id="PF25597">
    <property type="entry name" value="SH3_retrovirus"/>
    <property type="match status" value="1"/>
</dbReference>
<gene>
    <name evidence="2" type="ORF">ANIA_09477</name>
</gene>
<name>Q5AQF3_EMENI</name>
<organism evidence="2 3">
    <name type="scientific">Emericella nidulans (strain FGSC A4 / ATCC 38163 / CBS 112.46 / NRRL 194 / M139)</name>
    <name type="common">Aspergillus nidulans</name>
    <dbReference type="NCBI Taxonomy" id="227321"/>
    <lineage>
        <taxon>Eukaryota</taxon>
        <taxon>Fungi</taxon>
        <taxon>Dikarya</taxon>
        <taxon>Ascomycota</taxon>
        <taxon>Pezizomycotina</taxon>
        <taxon>Eurotiomycetes</taxon>
        <taxon>Eurotiomycetidae</taxon>
        <taxon>Eurotiales</taxon>
        <taxon>Aspergillaceae</taxon>
        <taxon>Aspergillus</taxon>
        <taxon>Aspergillus subgen. Nidulantes</taxon>
    </lineage>
</organism>
<accession>Q5AQF3</accession>
<sequence length="165" mass="18756">MAVLLYNDRRPMALTSDPEIQPCAHFTPYSAWINGDANIKHLVKFGSPAWMHLHGASKYASKPTSKIDPKAKKVHVVGYQGSHIYVIWDPEINQLRDTSNILIKEEFSPPQNKLYKATKAAKTIKATKAAEPKTNGKPSYTGYIRHYLQRRAIPTCQRICYPKIY</sequence>
<feature type="domain" description="Retroviral polymerase SH3-like" evidence="1">
    <location>
        <begin position="49"/>
        <end position="110"/>
    </location>
</feature>
<accession>C8VEM0</accession>
<dbReference type="HOGENOM" id="CLU_1610738_0_0_1"/>
<dbReference type="Proteomes" id="UP000000560">
    <property type="component" value="Chromosome V"/>
</dbReference>
<dbReference type="KEGG" id="ani:ANIA_09477"/>
<reference evidence="3" key="2">
    <citation type="journal article" date="2009" name="Fungal Genet. Biol.">
        <title>The 2008 update of the Aspergillus nidulans genome annotation: a community effort.</title>
        <authorList>
            <person name="Wortman J.R."/>
            <person name="Gilsenan J.M."/>
            <person name="Joardar V."/>
            <person name="Deegan J."/>
            <person name="Clutterbuck J."/>
            <person name="Andersen M.R."/>
            <person name="Archer D."/>
            <person name="Bencina M."/>
            <person name="Braus G."/>
            <person name="Coutinho P."/>
            <person name="von Dohren H."/>
            <person name="Doonan J."/>
            <person name="Driessen A.J."/>
            <person name="Durek P."/>
            <person name="Espeso E."/>
            <person name="Fekete E."/>
            <person name="Flipphi M."/>
            <person name="Estrada C.G."/>
            <person name="Geysens S."/>
            <person name="Goldman G."/>
            <person name="de Groot P.W."/>
            <person name="Hansen K."/>
            <person name="Harris S.D."/>
            <person name="Heinekamp T."/>
            <person name="Helmstaedt K."/>
            <person name="Henrissat B."/>
            <person name="Hofmann G."/>
            <person name="Homan T."/>
            <person name="Horio T."/>
            <person name="Horiuchi H."/>
            <person name="James S."/>
            <person name="Jones M."/>
            <person name="Karaffa L."/>
            <person name="Karanyi Z."/>
            <person name="Kato M."/>
            <person name="Keller N."/>
            <person name="Kelly D.E."/>
            <person name="Kiel J.A."/>
            <person name="Kim J.M."/>
            <person name="van der Klei I.J."/>
            <person name="Klis F.M."/>
            <person name="Kovalchuk A."/>
            <person name="Krasevec N."/>
            <person name="Kubicek C.P."/>
            <person name="Liu B."/>
            <person name="Maccabe A."/>
            <person name="Meyer V."/>
            <person name="Mirabito P."/>
            <person name="Miskei M."/>
            <person name="Mos M."/>
            <person name="Mullins J."/>
            <person name="Nelson D.R."/>
            <person name="Nielsen J."/>
            <person name="Oakley B.R."/>
            <person name="Osmani S.A."/>
            <person name="Pakula T."/>
            <person name="Paszewski A."/>
            <person name="Paulsen I."/>
            <person name="Pilsyk S."/>
            <person name="Pocsi I."/>
            <person name="Punt P.J."/>
            <person name="Ram A.F."/>
            <person name="Ren Q."/>
            <person name="Robellet X."/>
            <person name="Robson G."/>
            <person name="Seiboth B."/>
            <person name="van Solingen P."/>
            <person name="Specht T."/>
            <person name="Sun J."/>
            <person name="Taheri-Talesh N."/>
            <person name="Takeshita N."/>
            <person name="Ussery D."/>
            <person name="vanKuyk P.A."/>
            <person name="Visser H."/>
            <person name="van de Vondervoort P.J."/>
            <person name="de Vries R.P."/>
            <person name="Walton J."/>
            <person name="Xiang X."/>
            <person name="Xiong Y."/>
            <person name="Zeng A.P."/>
            <person name="Brandt B.W."/>
            <person name="Cornell M.J."/>
            <person name="van den Hondel C.A."/>
            <person name="Visser J."/>
            <person name="Oliver S.G."/>
            <person name="Turner G."/>
        </authorList>
    </citation>
    <scope>GENOME REANNOTATION</scope>
    <source>
        <strain evidence="3">FGSC A4 / ATCC 38163 / CBS 112.46 / NRRL 194 / M139</strain>
    </source>
</reference>